<dbReference type="PANTHER" id="PTHR46515:SF1">
    <property type="entry name" value="TATA ELEMENT MODULATORY FACTOR"/>
    <property type="match status" value="1"/>
</dbReference>
<keyword evidence="7" id="KW-1185">Reference proteome</keyword>
<dbReference type="GO" id="GO:0005783">
    <property type="term" value="C:endoplasmic reticulum"/>
    <property type="evidence" value="ECO:0007669"/>
    <property type="project" value="TreeGrafter"/>
</dbReference>
<dbReference type="Pfam" id="PF12329">
    <property type="entry name" value="TMF_DNA_bd"/>
    <property type="match status" value="1"/>
</dbReference>
<dbReference type="InterPro" id="IPR022091">
    <property type="entry name" value="TMF_TATA-bd"/>
</dbReference>
<feature type="compositionally biased region" description="Basic and acidic residues" evidence="5">
    <location>
        <begin position="291"/>
        <end position="303"/>
    </location>
</feature>
<feature type="compositionally biased region" description="Low complexity" evidence="5">
    <location>
        <begin position="98"/>
        <end position="120"/>
    </location>
</feature>
<dbReference type="InterPro" id="IPR052602">
    <property type="entry name" value="Growth_transcription_reg"/>
</dbReference>
<evidence type="ECO:0000256" key="4">
    <source>
        <dbReference type="SAM" id="Coils"/>
    </source>
</evidence>
<feature type="coiled-coil region" evidence="4">
    <location>
        <begin position="580"/>
        <end position="877"/>
    </location>
</feature>
<organism evidence="7 8">
    <name type="scientific">Actinia tenebrosa</name>
    <name type="common">Australian red waratah sea anemone</name>
    <dbReference type="NCBI Taxonomy" id="6105"/>
    <lineage>
        <taxon>Eukaryota</taxon>
        <taxon>Metazoa</taxon>
        <taxon>Cnidaria</taxon>
        <taxon>Anthozoa</taxon>
        <taxon>Hexacorallia</taxon>
        <taxon>Actiniaria</taxon>
        <taxon>Actiniidae</taxon>
        <taxon>Actinia</taxon>
    </lineage>
</organism>
<feature type="region of interest" description="Disordered" evidence="5">
    <location>
        <begin position="32"/>
        <end position="235"/>
    </location>
</feature>
<feature type="compositionally biased region" description="Basic and acidic residues" evidence="5">
    <location>
        <begin position="226"/>
        <end position="235"/>
    </location>
</feature>
<feature type="coiled-coil region" evidence="4">
    <location>
        <begin position="1092"/>
        <end position="1192"/>
    </location>
</feature>
<feature type="compositionally biased region" description="Basic and acidic residues" evidence="5">
    <location>
        <begin position="393"/>
        <end position="409"/>
    </location>
</feature>
<dbReference type="AlphaFoldDB" id="A0A6P8IDA1"/>
<dbReference type="Proteomes" id="UP000515163">
    <property type="component" value="Unplaced"/>
</dbReference>
<dbReference type="Pfam" id="PF12325">
    <property type="entry name" value="TMF_TATA_bd"/>
    <property type="match status" value="1"/>
</dbReference>
<feature type="compositionally biased region" description="Polar residues" evidence="5">
    <location>
        <begin position="127"/>
        <end position="137"/>
    </location>
</feature>
<evidence type="ECO:0000313" key="8">
    <source>
        <dbReference type="RefSeq" id="XP_031563330.1"/>
    </source>
</evidence>
<gene>
    <name evidence="8" type="primary">LOC116298890</name>
</gene>
<evidence type="ECO:0000259" key="6">
    <source>
        <dbReference type="Pfam" id="PF12325"/>
    </source>
</evidence>
<accession>A0A6P8IDA1</accession>
<dbReference type="GO" id="GO:0005794">
    <property type="term" value="C:Golgi apparatus"/>
    <property type="evidence" value="ECO:0007669"/>
    <property type="project" value="UniProtKB-SubCell"/>
</dbReference>
<name>A0A6P8IDA1_ACTTE</name>
<evidence type="ECO:0000313" key="7">
    <source>
        <dbReference type="Proteomes" id="UP000515163"/>
    </source>
</evidence>
<keyword evidence="2" id="KW-0333">Golgi apparatus</keyword>
<feature type="compositionally biased region" description="Polar residues" evidence="5">
    <location>
        <begin position="318"/>
        <end position="332"/>
    </location>
</feature>
<feature type="domain" description="TATA element modulatory factor 1 TATA binding" evidence="6">
    <location>
        <begin position="1088"/>
        <end position="1193"/>
    </location>
</feature>
<evidence type="ECO:0000256" key="1">
    <source>
        <dbReference type="ARBA" id="ARBA00004555"/>
    </source>
</evidence>
<evidence type="ECO:0000256" key="5">
    <source>
        <dbReference type="SAM" id="MobiDB-lite"/>
    </source>
</evidence>
<dbReference type="GeneID" id="116298890"/>
<feature type="compositionally biased region" description="Basic and acidic residues" evidence="5">
    <location>
        <begin position="485"/>
        <end position="499"/>
    </location>
</feature>
<dbReference type="RefSeq" id="XP_031563330.1">
    <property type="nucleotide sequence ID" value="XM_031707470.1"/>
</dbReference>
<evidence type="ECO:0000256" key="2">
    <source>
        <dbReference type="ARBA" id="ARBA00023034"/>
    </source>
</evidence>
<feature type="region of interest" description="Disordered" evidence="5">
    <location>
        <begin position="376"/>
        <end position="418"/>
    </location>
</feature>
<dbReference type="PANTHER" id="PTHR46515">
    <property type="entry name" value="TATA ELEMENT MODULATORY FACTOR TMF1"/>
    <property type="match status" value="1"/>
</dbReference>
<feature type="region of interest" description="Disordered" evidence="5">
    <location>
        <begin position="1034"/>
        <end position="1057"/>
    </location>
</feature>
<feature type="compositionally biased region" description="Basic and acidic residues" evidence="5">
    <location>
        <begin position="173"/>
        <end position="206"/>
    </location>
</feature>
<feature type="compositionally biased region" description="Basic and acidic residues" evidence="5">
    <location>
        <begin position="41"/>
        <end position="51"/>
    </location>
</feature>
<dbReference type="KEGG" id="aten:116298890"/>
<dbReference type="FunCoup" id="A0A6P8IDA1">
    <property type="interactions" value="2298"/>
</dbReference>
<feature type="compositionally biased region" description="Polar residues" evidence="5">
    <location>
        <begin position="52"/>
        <end position="90"/>
    </location>
</feature>
<feature type="region of interest" description="Disordered" evidence="5">
    <location>
        <begin position="458"/>
        <end position="506"/>
    </location>
</feature>
<protein>
    <submittedName>
        <fullName evidence="8">TATA element modulatory factor-like</fullName>
    </submittedName>
</protein>
<feature type="compositionally biased region" description="Polar residues" evidence="5">
    <location>
        <begin position="209"/>
        <end position="222"/>
    </location>
</feature>
<feature type="compositionally biased region" description="Polar residues" evidence="5">
    <location>
        <begin position="163"/>
        <end position="172"/>
    </location>
</feature>
<dbReference type="OrthoDB" id="74178at2759"/>
<feature type="compositionally biased region" description="Polar residues" evidence="5">
    <location>
        <begin position="459"/>
        <end position="469"/>
    </location>
</feature>
<evidence type="ECO:0000256" key="3">
    <source>
        <dbReference type="ARBA" id="ARBA00023054"/>
    </source>
</evidence>
<comment type="subcellular location">
    <subcellularLocation>
        <location evidence="1">Golgi apparatus</location>
    </subcellularLocation>
</comment>
<sequence>MSWFDASSFTSYAKTALASAQKSIDKVLDIDETTAASSKNKNADVKDKESTESASVNTQKESGVKLQSSKPQSNSNTSTQKDSSKDNSSVDGGGDFWSSFLGTSSASSASTLSSSSSSSSADKKTKTLPSSKQNDSKVQNKRTSNHGETLEKRRQKKRENRINDSNGVTKNQNQKERSNNEDLKAMCDKEASHDMKDGNGKIHIGNEMRVSSTDSSGQQTPHKSYISKDSKELSPLNDEKLNEAKTENIFPIKDEQKLQLVKENNLGNKREILRQVDGIKKENDQTGSTFKSEKMGKELKDNDTENTGEVKYYEGKETSNLSPETLESQSVTEDSENLDVVSKNIESLLHTAPRATSTPYTEKLKVLTGDEHVCEDDVGLSRKTKKSLLTEGGKSRPQEQEETGGRKEPVEDECDGEDVITGSVYTVEENMQDEEDNLEKSSSNDVIEIAESIIKLSKQGESTKTSPTLEKQDSEDINLEVTGELTKDETSPAIEKQESQEDNLEVTGELTKDYQNLVKEKEHESALSEESLEEKTVAAQENRNEEPNSIQVQTLLKEVSGLKELVDARESKMVALSKENIDLQETNAILRSQLEQLEKVHNSEDEEFEEMKEEFTTRIAATENKFHEVAKERDDLKMELEETRNNLTAIYERQKEELTTIISEKDEQIVQLLAEGEKLSKQELQSNMTIRKLRAKEKENDTLIKKQTKKLEEYENEVKRLTDILTSRDDSHSKQEDAIIKLNAYVKKQEEQLSKQTSELEDANEKVRSMQVALDNAYKEMTSLQKQAASSDSSIQEAVLSAEMKAKEELRIALEKARREYGQDSELMALQISDLQTNLSRAEKQAIRREESLREEIKDLQQRIQEAEDRNQDLAASVSHATRPLLRQIENLQATHSGQASTWEMVEKNLTERLNEAQSQLLAAQEKERVASRNVSELNSRITRLESQVNSYRTERARLEAELELERTKVGSLEDIHSREVAKSDAVVKKYKKLIEEANMDKAHLEQQLAVEKSRLETELKKVKAALENKEKLLSRQSSLSNAPPPSPSDNGEPNQDDEAIELKTHIRKTSSSSSVVDGLARGFLGGTTELVERLQAQIRQKDGEIKVLQDEVTSLRQSRDSVMEELTKMISELHDLETSHEQLILLKAKYDDLEQRYNAVLQMYGEKEEEAEELRMDLHDVKSMYKQQLEQLFGSTR</sequence>
<dbReference type="InParanoid" id="A0A6P8IDA1"/>
<feature type="region of interest" description="Disordered" evidence="5">
    <location>
        <begin position="277"/>
        <end position="336"/>
    </location>
</feature>
<dbReference type="InterPro" id="IPR022092">
    <property type="entry name" value="TMF_DNA-bd"/>
</dbReference>
<proteinExistence type="predicted"/>
<reference evidence="8" key="1">
    <citation type="submission" date="2025-08" db="UniProtKB">
        <authorList>
            <consortium name="RefSeq"/>
        </authorList>
    </citation>
    <scope>IDENTIFICATION</scope>
    <source>
        <tissue evidence="8">Tentacle</tissue>
    </source>
</reference>
<feature type="region of interest" description="Disordered" evidence="5">
    <location>
        <begin position="520"/>
        <end position="549"/>
    </location>
</feature>
<keyword evidence="3 4" id="KW-0175">Coiled coil</keyword>